<dbReference type="EMBL" id="GEEE01003379">
    <property type="protein sequence ID" value="JAP59846.1"/>
    <property type="molecule type" value="Transcribed_RNA"/>
</dbReference>
<dbReference type="Pfam" id="PF02114">
    <property type="entry name" value="Phosducin"/>
    <property type="match status" value="1"/>
</dbReference>
<organism evidence="5">
    <name type="scientific">Schistocephalus solidus</name>
    <name type="common">Tapeworm</name>
    <dbReference type="NCBI Taxonomy" id="70667"/>
    <lineage>
        <taxon>Eukaryota</taxon>
        <taxon>Metazoa</taxon>
        <taxon>Spiralia</taxon>
        <taxon>Lophotrochozoa</taxon>
        <taxon>Platyhelminthes</taxon>
        <taxon>Cestoda</taxon>
        <taxon>Eucestoda</taxon>
        <taxon>Diphyllobothriidea</taxon>
        <taxon>Diphyllobothriidae</taxon>
        <taxon>Schistocephalus</taxon>
    </lineage>
</organism>
<feature type="region of interest" description="Disordered" evidence="3">
    <location>
        <begin position="14"/>
        <end position="59"/>
    </location>
</feature>
<dbReference type="SUPFAM" id="SSF52833">
    <property type="entry name" value="Thioredoxin-like"/>
    <property type="match status" value="1"/>
</dbReference>
<dbReference type="InterPro" id="IPR036249">
    <property type="entry name" value="Thioredoxin-like_sf"/>
</dbReference>
<name>A0A0V0J2E5_SCHSO</name>
<keyword evidence="2" id="KW-0597">Phosphoprotein</keyword>
<accession>A0A0V0J2E5</accession>
<protein>
    <submittedName>
        <fullName evidence="5">Phosducin-like protein</fullName>
    </submittedName>
</protein>
<proteinExistence type="inferred from homology"/>
<evidence type="ECO:0000313" key="5">
    <source>
        <dbReference type="EMBL" id="JAP59846.1"/>
    </source>
</evidence>
<dbReference type="InterPro" id="IPR001200">
    <property type="entry name" value="Phosducin"/>
</dbReference>
<feature type="compositionally biased region" description="Polar residues" evidence="3">
    <location>
        <begin position="43"/>
        <end position="55"/>
    </location>
</feature>
<evidence type="ECO:0000256" key="3">
    <source>
        <dbReference type="SAM" id="MobiDB-lite"/>
    </source>
</evidence>
<feature type="region of interest" description="Disordered" evidence="3">
    <location>
        <begin position="263"/>
        <end position="284"/>
    </location>
</feature>
<dbReference type="InterPro" id="IPR023196">
    <property type="entry name" value="Phosducin_N_dom_sf"/>
</dbReference>
<feature type="compositionally biased region" description="Low complexity" evidence="3">
    <location>
        <begin position="264"/>
        <end position="284"/>
    </location>
</feature>
<feature type="compositionally biased region" description="Basic and acidic residues" evidence="3">
    <location>
        <begin position="30"/>
        <end position="40"/>
    </location>
</feature>
<dbReference type="PANTHER" id="PTHR46052:SF1">
    <property type="entry name" value="PHOSDUCIN-LIKE PROTEIN"/>
    <property type="match status" value="1"/>
</dbReference>
<dbReference type="InterPro" id="IPR051499">
    <property type="entry name" value="Phosducin-like_reg"/>
</dbReference>
<dbReference type="PRINTS" id="PR00677">
    <property type="entry name" value="PHOSDUCIN"/>
</dbReference>
<dbReference type="EMBL" id="GEEE01022296">
    <property type="protein sequence ID" value="JAP40929.1"/>
    <property type="molecule type" value="Transcribed_RNA"/>
</dbReference>
<dbReference type="PANTHER" id="PTHR46052">
    <property type="entry name" value="PHOSDUCIN-LIKE PROTEIN"/>
    <property type="match status" value="1"/>
</dbReference>
<feature type="domain" description="Phosducin" evidence="4">
    <location>
        <begin position="50"/>
        <end position="272"/>
    </location>
</feature>
<dbReference type="EMBL" id="GEEE01015450">
    <property type="protein sequence ID" value="JAP47775.1"/>
    <property type="molecule type" value="Transcribed_RNA"/>
</dbReference>
<gene>
    <name evidence="5" type="primary">PHLP</name>
    <name evidence="5" type="ORF">TR91043</name>
</gene>
<dbReference type="InterPro" id="IPR024253">
    <property type="entry name" value="Phosducin_thioredoxin-like_dom"/>
</dbReference>
<dbReference type="Gene3D" id="3.40.30.10">
    <property type="entry name" value="Glutaredoxin"/>
    <property type="match status" value="1"/>
</dbReference>
<dbReference type="AlphaFoldDB" id="A0A0V0J2E5"/>
<dbReference type="EMBL" id="GEEE01024687">
    <property type="protein sequence ID" value="JAP38538.1"/>
    <property type="molecule type" value="Transcribed_RNA"/>
</dbReference>
<evidence type="ECO:0000259" key="4">
    <source>
        <dbReference type="Pfam" id="PF02114"/>
    </source>
</evidence>
<dbReference type="CDD" id="cd02987">
    <property type="entry name" value="Phd_like_Phd"/>
    <property type="match status" value="1"/>
</dbReference>
<evidence type="ECO:0000256" key="1">
    <source>
        <dbReference type="ARBA" id="ARBA00009686"/>
    </source>
</evidence>
<sequence length="284" mass="31976">MALSFDDRLLGEKVDNYCSSSDEHDDSEDDKSFNTERAPLERPNTSLNSSRSAQTGPKGVIEDYNRFQELQAENRRQKELMVLQLAEKCTMTCRPYSEDAKAQEAEAELKALLELSEDDEEFLAAYRRKRMAELQAGLQSLPTFNRIFDLNASTFVTEIDNEASSVTVIILIYEEGVAACHSANECLKALCRAYPHIKFCRIQASSAFMSRNFSRNGVPAVLVYKNKELIGNLISINKELDDSFSPEEFETFLYEHGFLPPKGSPLSSMQSSSVRRTSVDSDSN</sequence>
<dbReference type="GO" id="GO:0008277">
    <property type="term" value="P:regulation of G protein-coupled receptor signaling pathway"/>
    <property type="evidence" value="ECO:0007669"/>
    <property type="project" value="InterPro"/>
</dbReference>
<reference evidence="5" key="1">
    <citation type="submission" date="2016-01" db="EMBL/GenBank/DDBJ databases">
        <title>Reference transcriptome for the parasite Schistocephalus solidus: insights into the molecular evolution of parasitism.</title>
        <authorList>
            <person name="Hebert F.O."/>
            <person name="Grambauer S."/>
            <person name="Barber I."/>
            <person name="Landry C.R."/>
            <person name="Aubin-Horth N."/>
        </authorList>
    </citation>
    <scope>NUCLEOTIDE SEQUENCE</scope>
</reference>
<evidence type="ECO:0000256" key="2">
    <source>
        <dbReference type="ARBA" id="ARBA00022553"/>
    </source>
</evidence>
<comment type="similarity">
    <text evidence="1">Belongs to the phosducin family.</text>
</comment>
<dbReference type="Gene3D" id="1.10.168.10">
    <property type="entry name" value="Phosducin, domain 2"/>
    <property type="match status" value="1"/>
</dbReference>